<protein>
    <submittedName>
        <fullName evidence="2">Uncharacterized protein</fullName>
    </submittedName>
</protein>
<feature type="transmembrane region" description="Helical" evidence="1">
    <location>
        <begin position="118"/>
        <end position="141"/>
    </location>
</feature>
<accession>W7S5C3</accession>
<keyword evidence="1" id="KW-0812">Transmembrane</keyword>
<dbReference type="EMBL" id="AYKQ01000013">
    <property type="protein sequence ID" value="EWH31883.1"/>
    <property type="molecule type" value="Genomic_DNA"/>
</dbReference>
<feature type="transmembrane region" description="Helical" evidence="1">
    <location>
        <begin position="23"/>
        <end position="42"/>
    </location>
</feature>
<dbReference type="PANTHER" id="PTHR41309">
    <property type="entry name" value="MEMBRANE PROTEIN-RELATED"/>
    <property type="match status" value="1"/>
</dbReference>
<dbReference type="HOGENOM" id="CLU_116221_0_0_9"/>
<dbReference type="PANTHER" id="PTHR41309:SF2">
    <property type="entry name" value="MEMBRANE PROTEIN"/>
    <property type="match status" value="1"/>
</dbReference>
<keyword evidence="1" id="KW-0472">Membrane</keyword>
<feature type="transmembrane region" description="Helical" evidence="1">
    <location>
        <begin position="188"/>
        <end position="208"/>
    </location>
</feature>
<evidence type="ECO:0000313" key="3">
    <source>
        <dbReference type="Proteomes" id="UP000023555"/>
    </source>
</evidence>
<keyword evidence="1" id="KW-1133">Transmembrane helix</keyword>
<dbReference type="OrthoDB" id="1913432at2"/>
<reference evidence="2 3" key="1">
    <citation type="journal article" date="2015" name="Stand. Genomic Sci.">
        <title>Genome sequence and description of the mosquitocidal and heavy metal tolerant strain Lysinibacillus sphaericus CBAM5.</title>
        <authorList>
            <person name="Pena-Montenegro T.D."/>
            <person name="Lozano L."/>
            <person name="Dussan J."/>
        </authorList>
    </citation>
    <scope>NUCLEOTIDE SEQUENCE [LARGE SCALE GENOMIC DNA]</scope>
    <source>
        <strain evidence="2">CBAM5</strain>
    </source>
</reference>
<dbReference type="Pfam" id="PF13346">
    <property type="entry name" value="ABC2_membrane_5"/>
    <property type="match status" value="1"/>
</dbReference>
<proteinExistence type="predicted"/>
<dbReference type="Proteomes" id="UP000023555">
    <property type="component" value="Unassembled WGS sequence"/>
</dbReference>
<gene>
    <name evidence="2" type="ORF">P799_17970</name>
</gene>
<comment type="caution">
    <text evidence="2">The sequence shown here is derived from an EMBL/GenBank/DDBJ whole genome shotgun (WGS) entry which is preliminary data.</text>
</comment>
<feature type="transmembrane region" description="Helical" evidence="1">
    <location>
        <begin position="86"/>
        <end position="106"/>
    </location>
</feature>
<evidence type="ECO:0000256" key="1">
    <source>
        <dbReference type="SAM" id="Phobius"/>
    </source>
</evidence>
<evidence type="ECO:0000313" key="2">
    <source>
        <dbReference type="EMBL" id="EWH31883.1"/>
    </source>
</evidence>
<name>W7S5C3_LYSSH</name>
<feature type="transmembrane region" description="Helical" evidence="1">
    <location>
        <begin position="48"/>
        <end position="65"/>
    </location>
</feature>
<feature type="transmembrane region" description="Helical" evidence="1">
    <location>
        <begin position="148"/>
        <end position="168"/>
    </location>
</feature>
<sequence>MKTLCIIQRKDGKDMLNLILKDILIQKNILIIYIATIILYLMVNVPSVYIVFIYSIVFVLSAFSNDEKDNANILLNSLPYTRREIVSSKYIGALIFTGLFMCYTYLFDFLLNGKQVAVLWKEILLIMGLVMIVISFILPISYKFKTKYLTIAIMGLLGVYMVIINYFVPNLNKQITTVVQNFMTVQEIQLYLIVSLLIVLIYIGSWMLSVRIYKRKAF</sequence>
<dbReference type="AlphaFoldDB" id="W7S5C3"/>
<dbReference type="InterPro" id="IPR025699">
    <property type="entry name" value="ABC2_memb-like"/>
</dbReference>
<organism evidence="2 3">
    <name type="scientific">Lysinibacillus sphaericus CBAM5</name>
    <dbReference type="NCBI Taxonomy" id="1400869"/>
    <lineage>
        <taxon>Bacteria</taxon>
        <taxon>Bacillati</taxon>
        <taxon>Bacillota</taxon>
        <taxon>Bacilli</taxon>
        <taxon>Bacillales</taxon>
        <taxon>Bacillaceae</taxon>
        <taxon>Lysinibacillus</taxon>
    </lineage>
</organism>